<protein>
    <submittedName>
        <fullName evidence="1">Uncharacterized protein</fullName>
    </submittedName>
</protein>
<comment type="caution">
    <text evidence="1">The sequence shown here is derived from an EMBL/GenBank/DDBJ whole genome shotgun (WGS) entry which is preliminary data.</text>
</comment>
<dbReference type="Proteomes" id="UP000823388">
    <property type="component" value="Chromosome 8N"/>
</dbReference>
<reference evidence="1" key="1">
    <citation type="submission" date="2020-05" db="EMBL/GenBank/DDBJ databases">
        <title>WGS assembly of Panicum virgatum.</title>
        <authorList>
            <person name="Lovell J.T."/>
            <person name="Jenkins J."/>
            <person name="Shu S."/>
            <person name="Juenger T.E."/>
            <person name="Schmutz J."/>
        </authorList>
    </citation>
    <scope>NUCLEOTIDE SEQUENCE</scope>
    <source>
        <strain evidence="1">AP13</strain>
    </source>
</reference>
<keyword evidence="2" id="KW-1185">Reference proteome</keyword>
<accession>A0A8T0P4N6</accession>
<dbReference type="EMBL" id="CM029052">
    <property type="protein sequence ID" value="KAG2555725.1"/>
    <property type="molecule type" value="Genomic_DNA"/>
</dbReference>
<evidence type="ECO:0000313" key="1">
    <source>
        <dbReference type="EMBL" id="KAG2555725.1"/>
    </source>
</evidence>
<evidence type="ECO:0000313" key="2">
    <source>
        <dbReference type="Proteomes" id="UP000823388"/>
    </source>
</evidence>
<proteinExistence type="predicted"/>
<dbReference type="AlphaFoldDB" id="A0A8T0P4N6"/>
<name>A0A8T0P4N6_PANVG</name>
<gene>
    <name evidence="1" type="ORF">PVAP13_8NG025001</name>
</gene>
<organism evidence="1 2">
    <name type="scientific">Panicum virgatum</name>
    <name type="common">Blackwell switchgrass</name>
    <dbReference type="NCBI Taxonomy" id="38727"/>
    <lineage>
        <taxon>Eukaryota</taxon>
        <taxon>Viridiplantae</taxon>
        <taxon>Streptophyta</taxon>
        <taxon>Embryophyta</taxon>
        <taxon>Tracheophyta</taxon>
        <taxon>Spermatophyta</taxon>
        <taxon>Magnoliopsida</taxon>
        <taxon>Liliopsida</taxon>
        <taxon>Poales</taxon>
        <taxon>Poaceae</taxon>
        <taxon>PACMAD clade</taxon>
        <taxon>Panicoideae</taxon>
        <taxon>Panicodae</taxon>
        <taxon>Paniceae</taxon>
        <taxon>Panicinae</taxon>
        <taxon>Panicum</taxon>
        <taxon>Panicum sect. Hiantes</taxon>
    </lineage>
</organism>
<sequence length="93" mass="10521">MCYLLGEVTDLFLSFLPSLHPHHRQSYPPAPLPYLRQKGQLAGAQEARLLLHHPLILVAAVKDQFQQLEMEERTEEIVDGSWVGRGGHRHGGM</sequence>